<accession>A0ACB9AWB6</accession>
<name>A0ACB9AWB6_9ASTR</name>
<dbReference type="Proteomes" id="UP001056120">
    <property type="component" value="Linkage Group LG24"/>
</dbReference>
<reference evidence="1 2" key="2">
    <citation type="journal article" date="2022" name="Mol. Ecol. Resour.">
        <title>The genomes of chicory, endive, great burdock and yacon provide insights into Asteraceae paleo-polyploidization history and plant inulin production.</title>
        <authorList>
            <person name="Fan W."/>
            <person name="Wang S."/>
            <person name="Wang H."/>
            <person name="Wang A."/>
            <person name="Jiang F."/>
            <person name="Liu H."/>
            <person name="Zhao H."/>
            <person name="Xu D."/>
            <person name="Zhang Y."/>
        </authorList>
    </citation>
    <scope>NUCLEOTIDE SEQUENCE [LARGE SCALE GENOMIC DNA]</scope>
    <source>
        <strain evidence="2">cv. Yunnan</strain>
        <tissue evidence="1">Leaves</tissue>
    </source>
</reference>
<organism evidence="1 2">
    <name type="scientific">Smallanthus sonchifolius</name>
    <dbReference type="NCBI Taxonomy" id="185202"/>
    <lineage>
        <taxon>Eukaryota</taxon>
        <taxon>Viridiplantae</taxon>
        <taxon>Streptophyta</taxon>
        <taxon>Embryophyta</taxon>
        <taxon>Tracheophyta</taxon>
        <taxon>Spermatophyta</taxon>
        <taxon>Magnoliopsida</taxon>
        <taxon>eudicotyledons</taxon>
        <taxon>Gunneridae</taxon>
        <taxon>Pentapetalae</taxon>
        <taxon>asterids</taxon>
        <taxon>campanulids</taxon>
        <taxon>Asterales</taxon>
        <taxon>Asteraceae</taxon>
        <taxon>Asteroideae</taxon>
        <taxon>Heliantheae alliance</taxon>
        <taxon>Millerieae</taxon>
        <taxon>Smallanthus</taxon>
    </lineage>
</organism>
<sequence length="87" mass="9543">MGLVSLLQAAWVLATLPIVAAWLPFPGLGWLRRPLLGFAKRGKILQSNTVKINHASEILLSLLRGGHFVDNNAASCSMVLCYHDAYR</sequence>
<dbReference type="EMBL" id="CM042041">
    <property type="protein sequence ID" value="KAI3714147.1"/>
    <property type="molecule type" value="Genomic_DNA"/>
</dbReference>
<evidence type="ECO:0000313" key="1">
    <source>
        <dbReference type="EMBL" id="KAI3714147.1"/>
    </source>
</evidence>
<keyword evidence="2" id="KW-1185">Reference proteome</keyword>
<reference evidence="2" key="1">
    <citation type="journal article" date="2022" name="Mol. Ecol. Resour.">
        <title>The genomes of chicory, endive, great burdock and yacon provide insights into Asteraceae palaeo-polyploidization history and plant inulin production.</title>
        <authorList>
            <person name="Fan W."/>
            <person name="Wang S."/>
            <person name="Wang H."/>
            <person name="Wang A."/>
            <person name="Jiang F."/>
            <person name="Liu H."/>
            <person name="Zhao H."/>
            <person name="Xu D."/>
            <person name="Zhang Y."/>
        </authorList>
    </citation>
    <scope>NUCLEOTIDE SEQUENCE [LARGE SCALE GENOMIC DNA]</scope>
    <source>
        <strain evidence="2">cv. Yunnan</strain>
    </source>
</reference>
<comment type="caution">
    <text evidence="1">The sequence shown here is derived from an EMBL/GenBank/DDBJ whole genome shotgun (WGS) entry which is preliminary data.</text>
</comment>
<proteinExistence type="predicted"/>
<protein>
    <submittedName>
        <fullName evidence="1">Uncharacterized protein</fullName>
    </submittedName>
</protein>
<gene>
    <name evidence="1" type="ORF">L1987_72739</name>
</gene>
<evidence type="ECO:0000313" key="2">
    <source>
        <dbReference type="Proteomes" id="UP001056120"/>
    </source>
</evidence>